<dbReference type="GO" id="GO:0051707">
    <property type="term" value="P:response to other organism"/>
    <property type="evidence" value="ECO:0007669"/>
    <property type="project" value="UniProtKB-ARBA"/>
</dbReference>
<dbReference type="InterPro" id="IPR036388">
    <property type="entry name" value="WH-like_DNA-bd_sf"/>
</dbReference>
<proteinExistence type="evidence at transcript level"/>
<dbReference type="InterPro" id="IPR002182">
    <property type="entry name" value="NB-ARC"/>
</dbReference>
<feature type="domain" description="NB-ARC" evidence="7">
    <location>
        <begin position="331"/>
        <end position="485"/>
    </location>
</feature>
<evidence type="ECO:0000259" key="10">
    <source>
        <dbReference type="Pfam" id="PF25019"/>
    </source>
</evidence>
<dbReference type="SUPFAM" id="SSF52058">
    <property type="entry name" value="L domain-like"/>
    <property type="match status" value="2"/>
</dbReference>
<dbReference type="Pfam" id="PF23559">
    <property type="entry name" value="WHD_DRP"/>
    <property type="match status" value="1"/>
</dbReference>
<sequence length="1579" mass="176686">MDFAVDAALWVVGKALAPVTGGLLESWAASTELGRNIDALKMQLLYAQGMLDNAQGRDIRSPALKELLHKLRELAYGADDALDELDYFRIQDELDGTYHAADLDAQNCVDRLAINARHTAKAAGIKLKCSSSSTRADPDDQKDGGTRVCLSVVGSCGGHDISSSPPLRTTQGVQEADGGCMPNVVSCARSAAKTMGKHFPCHSFPSVHDDDADAVMLKSSNMTGSGRRFLCSAWPSKVLQENNTMQTQKLKFDRVVMSTKILEIIEQLKPLCAMVSTILILELLGSTHIPTAQDITNRPKTTPNIIEPALYGRNDLKKNIIDGITHGKYCTNELTVVPLVGPGGIGKTTLTQNIFRELEGSFQVSVWVCVSLDFNAERLTQEIVKKIPKVNDEKDNATNHEVIAQRLKSKRLLLVLHDVWTYHEDEWKKLLAPLNQTGGEKGNVVIVTTRIPKVASMVTTTNSSIDVERLTHEDTMSFFEVCVFGDQQPWKDHPELRDVGSKIVKKLKGFPLAAKTVGRLLRNHLTLDHWTRVAESKEWELHTNDNDIMPALKLSYNYLPFHLQQCFSYCGLFPEDYEFTSKELVHFWIGLGIIRSLDRARRTEDVALCYLNDLVNHGFFRKNEKENGPHYVIHDLLHNLAVMVSSYECLSIYSSNMQTIQIPASVRHLSIIVDNTDVKDITTFREYNSYLSALGKRLKVQNLRTLILFGAYHGSFAKTFRGLFEEARALRTIFFSGASYSVDDVLLNFSKLVHLRYLRITSVHNKDMCLPSALFRSYHLEVIDLENWGGSFGSTSQMSSLIKLRHFVVPQYNLELFSSIFEVGKIKLLEELRRFEVRKETKGFELSQLGELTELGGSLGIYNLENVQKKDEADELKLMNKNHLHKLTLEWSFDRPIRDAEQEKNVIESLVPHSSLQDLCIRGHGGGICPSWLGRYLSVQNLESLSLCNVSWNTLPPLGELRFIDDPDEECKGLVSSQSFLILKRLELVEIPRLAKWVGNGKCHLFSVLEVVIIQDCPELVELPFSHPSCHQAKQEDNMIWFPKLRELKIIHCPKLASLPAIPWTEDPCSVQIEQAGLVFEKLVYSRNYESELSLEIEGKDGQHSVFWNVLAFHNLADLKVLKVKNCPPLPLIHLQKLKSLKSLTITGMSNSLLLFECESYNTECPLPVEQIKIDECDANGKELTQLLTHFPKITKLVVSSCEKITEIGAVELQTEMATASSPGNEIDIEHAQAEAGHHQTRGEEVEEAVAGGEGLLLLPRQLEKLIISGCRELRLLSDSIGKDNTHGGGLQSLCSIRSLDIYDCPRILSSYSSSTLSCFPFPASLQQLDLGDVEGMETLAPLSNLISLTSLTMCNCGDLRGEGLWPLVAQGRLTELLIFGTRKFFTGSEPSRLHGQEIPSSKLERVFTDDLTGVLTAPICRLLSSSLTELTFCENQEVERFTEEHEEALHLLNSLQELFFRDCGKLQRLPAGLARLASLKILRIWWCPAIRSLPKDGLPSSLQELDIKVCPAIKSLPKDGLPSSLQELEIRNCPAIKSLPKDGLPSSLRKLEVCDGISEELKRQCRKLKGTIPIIIDY</sequence>
<organism evidence="11">
    <name type="scientific">Hordeum vulgare</name>
    <name type="common">Barley</name>
    <dbReference type="NCBI Taxonomy" id="4513"/>
    <lineage>
        <taxon>Eukaryota</taxon>
        <taxon>Viridiplantae</taxon>
        <taxon>Streptophyta</taxon>
        <taxon>Embryophyta</taxon>
        <taxon>Tracheophyta</taxon>
        <taxon>Spermatophyta</taxon>
        <taxon>Magnoliopsida</taxon>
        <taxon>Liliopsida</taxon>
        <taxon>Poales</taxon>
        <taxon>Poaceae</taxon>
        <taxon>BOP clade</taxon>
        <taxon>Pooideae</taxon>
        <taxon>Triticodae</taxon>
        <taxon>Triticeae</taxon>
        <taxon>Hordeinae</taxon>
        <taxon>Hordeum</taxon>
    </lineage>
</organism>
<dbReference type="Gene3D" id="3.40.50.300">
    <property type="entry name" value="P-loop containing nucleotide triphosphate hydrolases"/>
    <property type="match status" value="1"/>
</dbReference>
<evidence type="ECO:0000256" key="2">
    <source>
        <dbReference type="ARBA" id="ARBA00022614"/>
    </source>
</evidence>
<feature type="domain" description="Disease resistance protein winged helix" evidence="9">
    <location>
        <begin position="572"/>
        <end position="641"/>
    </location>
</feature>
<dbReference type="InterPro" id="IPR042197">
    <property type="entry name" value="Apaf_helical"/>
</dbReference>
<evidence type="ECO:0000313" key="11">
    <source>
        <dbReference type="EMBL" id="CAD45027.1"/>
    </source>
</evidence>
<evidence type="ECO:0000259" key="8">
    <source>
        <dbReference type="Pfam" id="PF18052"/>
    </source>
</evidence>
<dbReference type="InterPro" id="IPR032675">
    <property type="entry name" value="LRR_dom_sf"/>
</dbReference>
<feature type="domain" description="Disease resistance N-terminal" evidence="8">
    <location>
        <begin position="23"/>
        <end position="92"/>
    </location>
</feature>
<keyword evidence="3" id="KW-0677">Repeat</keyword>
<protein>
    <submittedName>
        <fullName evidence="11">NBS-LRR disease resistance protein homologue</fullName>
    </submittedName>
</protein>
<evidence type="ECO:0000256" key="1">
    <source>
        <dbReference type="ARBA" id="ARBA00008894"/>
    </source>
</evidence>
<keyword evidence="5" id="KW-0611">Plant defense</keyword>
<dbReference type="SUPFAM" id="SSF52540">
    <property type="entry name" value="P-loop containing nucleoside triphosphate hydrolases"/>
    <property type="match status" value="1"/>
</dbReference>
<comment type="similarity">
    <text evidence="1">Belongs to the disease resistance NB-LRR family.</text>
</comment>
<evidence type="ECO:0000259" key="7">
    <source>
        <dbReference type="Pfam" id="PF00931"/>
    </source>
</evidence>
<dbReference type="EMBL" id="AJ507091">
    <property type="protein sequence ID" value="CAD45027.1"/>
    <property type="molecule type" value="mRNA"/>
</dbReference>
<keyword evidence="4" id="KW-0547">Nucleotide-binding</keyword>
<dbReference type="ExpressionAtlas" id="Q84KC8">
    <property type="expression patterns" value="baseline and differential"/>
</dbReference>
<accession>Q84KC8</accession>
<evidence type="ECO:0000256" key="6">
    <source>
        <dbReference type="ARBA" id="ARBA00022840"/>
    </source>
</evidence>
<dbReference type="Gene3D" id="1.10.10.10">
    <property type="entry name" value="Winged helix-like DNA-binding domain superfamily/Winged helix DNA-binding domain"/>
    <property type="match status" value="1"/>
</dbReference>
<dbReference type="InterPro" id="IPR058922">
    <property type="entry name" value="WHD_DRP"/>
</dbReference>
<keyword evidence="2" id="KW-0433">Leucine-rich repeat</keyword>
<dbReference type="Gene3D" id="3.80.10.10">
    <property type="entry name" value="Ribonuclease Inhibitor"/>
    <property type="match status" value="3"/>
</dbReference>
<evidence type="ECO:0000256" key="5">
    <source>
        <dbReference type="ARBA" id="ARBA00022821"/>
    </source>
</evidence>
<evidence type="ECO:0000256" key="3">
    <source>
        <dbReference type="ARBA" id="ARBA00022737"/>
    </source>
</evidence>
<dbReference type="Pfam" id="PF18052">
    <property type="entry name" value="Rx_N"/>
    <property type="match status" value="1"/>
</dbReference>
<dbReference type="GO" id="GO:0005524">
    <property type="term" value="F:ATP binding"/>
    <property type="evidence" value="ECO:0007669"/>
    <property type="project" value="UniProtKB-KW"/>
</dbReference>
<feature type="domain" description="R13L1/DRL21-like LRR repeat region" evidence="10">
    <location>
        <begin position="846"/>
        <end position="963"/>
    </location>
</feature>
<gene>
    <name evidence="11" type="primary">rga S-226</name>
</gene>
<dbReference type="Gene3D" id="1.20.5.4130">
    <property type="match status" value="1"/>
</dbReference>
<dbReference type="InterPro" id="IPR041118">
    <property type="entry name" value="Rx_N"/>
</dbReference>
<name>Q84KC8_HORVU</name>
<dbReference type="Pfam" id="PF25019">
    <property type="entry name" value="LRR_R13L1-DRL21"/>
    <property type="match status" value="1"/>
</dbReference>
<dbReference type="PANTHER" id="PTHR36766:SF45">
    <property type="entry name" value="NB-ARC DOMAIN-CONTAINING PROTEIN"/>
    <property type="match status" value="1"/>
</dbReference>
<reference evidence="11" key="1">
    <citation type="journal article" date="2003" name="Mol. Genet. Genomics">
        <title>Barley disease resistance gene analogs of the NBS-LRR class: identification and mapping.</title>
        <authorList>
            <person name="Madsen L.H."/>
            <person name="Collins N.C."/>
            <person name="Rakwalska M."/>
            <person name="Backes G."/>
            <person name="Sandal N."/>
            <person name="Krussell L."/>
            <person name="Jensen J."/>
            <person name="Waterman E.H."/>
            <person name="Jahoor A."/>
            <person name="Pryor A.J."/>
            <person name="Langridge P."/>
            <person name="Schulze-Lefert P."/>
            <person name="Stougaard J."/>
        </authorList>
    </citation>
    <scope>NUCLEOTIDE SEQUENCE</scope>
</reference>
<dbReference type="InterPro" id="IPR027417">
    <property type="entry name" value="P-loop_NTPase"/>
</dbReference>
<dbReference type="Gene3D" id="1.10.8.430">
    <property type="entry name" value="Helical domain of apoptotic protease-activating factors"/>
    <property type="match status" value="1"/>
</dbReference>
<dbReference type="PRINTS" id="PR00364">
    <property type="entry name" value="DISEASERSIST"/>
</dbReference>
<dbReference type="Pfam" id="PF00931">
    <property type="entry name" value="NB-ARC"/>
    <property type="match status" value="1"/>
</dbReference>
<evidence type="ECO:0000256" key="4">
    <source>
        <dbReference type="ARBA" id="ARBA00022741"/>
    </source>
</evidence>
<dbReference type="GO" id="GO:0006952">
    <property type="term" value="P:defense response"/>
    <property type="evidence" value="ECO:0007669"/>
    <property type="project" value="UniProtKB-KW"/>
</dbReference>
<evidence type="ECO:0000259" key="9">
    <source>
        <dbReference type="Pfam" id="PF23559"/>
    </source>
</evidence>
<dbReference type="PANTHER" id="PTHR36766">
    <property type="entry name" value="PLANT BROAD-SPECTRUM MILDEW RESISTANCE PROTEIN RPW8"/>
    <property type="match status" value="1"/>
</dbReference>
<dbReference type="GO" id="GO:0043531">
    <property type="term" value="F:ADP binding"/>
    <property type="evidence" value="ECO:0007669"/>
    <property type="project" value="InterPro"/>
</dbReference>
<keyword evidence="6" id="KW-0067">ATP-binding</keyword>
<dbReference type="InterPro" id="IPR056789">
    <property type="entry name" value="LRR_R13L1-DRL21"/>
</dbReference>